<feature type="active site" description="Nucleophile" evidence="6">
    <location>
        <position position="244"/>
    </location>
</feature>
<dbReference type="PROSITE" id="PS52029">
    <property type="entry name" value="LD_TPASE"/>
    <property type="match status" value="1"/>
</dbReference>
<evidence type="ECO:0000313" key="9">
    <source>
        <dbReference type="EMBL" id="GAA2333635.1"/>
    </source>
</evidence>
<dbReference type="Gene3D" id="2.40.440.10">
    <property type="entry name" value="L,D-transpeptidase catalytic domain-like"/>
    <property type="match status" value="1"/>
</dbReference>
<gene>
    <name evidence="9" type="ORF">GCM10009854_06330</name>
</gene>
<dbReference type="SUPFAM" id="SSF141523">
    <property type="entry name" value="L,D-transpeptidase catalytic domain-like"/>
    <property type="match status" value="1"/>
</dbReference>
<dbReference type="Proteomes" id="UP001501218">
    <property type="component" value="Unassembled WGS sequence"/>
</dbReference>
<evidence type="ECO:0000256" key="4">
    <source>
        <dbReference type="ARBA" id="ARBA00022984"/>
    </source>
</evidence>
<organism evidence="9 10">
    <name type="scientific">Saccharopolyspora halophila</name>
    <dbReference type="NCBI Taxonomy" id="405551"/>
    <lineage>
        <taxon>Bacteria</taxon>
        <taxon>Bacillati</taxon>
        <taxon>Actinomycetota</taxon>
        <taxon>Actinomycetes</taxon>
        <taxon>Pseudonocardiales</taxon>
        <taxon>Pseudonocardiaceae</taxon>
        <taxon>Saccharopolyspora</taxon>
    </lineage>
</organism>
<name>A0ABP5SL10_9PSEU</name>
<feature type="domain" description="L,D-TPase catalytic" evidence="8">
    <location>
        <begin position="149"/>
        <end position="267"/>
    </location>
</feature>
<dbReference type="Pfam" id="PF03734">
    <property type="entry name" value="YkuD"/>
    <property type="match status" value="1"/>
</dbReference>
<keyword evidence="5 6" id="KW-0961">Cell wall biogenesis/degradation</keyword>
<evidence type="ECO:0000256" key="6">
    <source>
        <dbReference type="PROSITE-ProRule" id="PRU01373"/>
    </source>
</evidence>
<dbReference type="EMBL" id="BAAARA010000002">
    <property type="protein sequence ID" value="GAA2333635.1"/>
    <property type="molecule type" value="Genomic_DNA"/>
</dbReference>
<accession>A0ABP5SL10</accession>
<reference evidence="10" key="1">
    <citation type="journal article" date="2019" name="Int. J. Syst. Evol. Microbiol.">
        <title>The Global Catalogue of Microorganisms (GCM) 10K type strain sequencing project: providing services to taxonomists for standard genome sequencing and annotation.</title>
        <authorList>
            <consortium name="The Broad Institute Genomics Platform"/>
            <consortium name="The Broad Institute Genome Sequencing Center for Infectious Disease"/>
            <person name="Wu L."/>
            <person name="Ma J."/>
        </authorList>
    </citation>
    <scope>NUCLEOTIDE SEQUENCE [LARGE SCALE GENOMIC DNA]</scope>
    <source>
        <strain evidence="10">JCM 16221</strain>
    </source>
</reference>
<keyword evidence="10" id="KW-1185">Reference proteome</keyword>
<evidence type="ECO:0000256" key="1">
    <source>
        <dbReference type="ARBA" id="ARBA00004752"/>
    </source>
</evidence>
<comment type="pathway">
    <text evidence="1 6">Cell wall biogenesis; peptidoglycan biosynthesis.</text>
</comment>
<dbReference type="CDD" id="cd16913">
    <property type="entry name" value="YkuD_like"/>
    <property type="match status" value="1"/>
</dbReference>
<evidence type="ECO:0000256" key="5">
    <source>
        <dbReference type="ARBA" id="ARBA00023316"/>
    </source>
</evidence>
<evidence type="ECO:0000256" key="3">
    <source>
        <dbReference type="ARBA" id="ARBA00022960"/>
    </source>
</evidence>
<protein>
    <recommendedName>
        <fullName evidence="8">L,D-TPase catalytic domain-containing protein</fullName>
    </recommendedName>
</protein>
<keyword evidence="4 6" id="KW-0573">Peptidoglycan synthesis</keyword>
<dbReference type="InterPro" id="IPR038063">
    <property type="entry name" value="Transpep_catalytic_dom"/>
</dbReference>
<dbReference type="PROSITE" id="PS51257">
    <property type="entry name" value="PROKAR_LIPOPROTEIN"/>
    <property type="match status" value="1"/>
</dbReference>
<evidence type="ECO:0000259" key="8">
    <source>
        <dbReference type="PROSITE" id="PS52029"/>
    </source>
</evidence>
<sequence length="267" mass="27988">MSIRRRGSAAAGRTTRSLSAVVLACLALSGCGVAAEPAADPPRAMAKADLGMQPDATTFADFPAAPKDSAPKAGTDGVVLHVLDDLAVHQSPGGQVFAKLPAKQLNNPTWVPIVAERGKWAQVLLPSRPNGATGWVRTDGKVERARSPYVVNVDVDARHLEVRKNGSVIGQWTAGVGSADSPTPRGRTYLMAAIEETVTKFSPIILPMGIHSDTYNTYGGGPGTVAFHTWPDPSVFGKAASDGCVRVPSDALRLLTSLPLGTLVHLR</sequence>
<keyword evidence="2" id="KW-0808">Transferase</keyword>
<evidence type="ECO:0000256" key="2">
    <source>
        <dbReference type="ARBA" id="ARBA00022679"/>
    </source>
</evidence>
<dbReference type="InterPro" id="IPR005490">
    <property type="entry name" value="LD_TPept_cat_dom"/>
</dbReference>
<dbReference type="RefSeq" id="WP_344126324.1">
    <property type="nucleotide sequence ID" value="NZ_BAAARA010000002.1"/>
</dbReference>
<feature type="signal peptide" evidence="7">
    <location>
        <begin position="1"/>
        <end position="34"/>
    </location>
</feature>
<evidence type="ECO:0000313" key="10">
    <source>
        <dbReference type="Proteomes" id="UP001501218"/>
    </source>
</evidence>
<comment type="caution">
    <text evidence="9">The sequence shown here is derived from an EMBL/GenBank/DDBJ whole genome shotgun (WGS) entry which is preliminary data.</text>
</comment>
<evidence type="ECO:0000256" key="7">
    <source>
        <dbReference type="SAM" id="SignalP"/>
    </source>
</evidence>
<dbReference type="InterPro" id="IPR050979">
    <property type="entry name" value="LD-transpeptidase"/>
</dbReference>
<dbReference type="PANTHER" id="PTHR30582:SF2">
    <property type="entry name" value="L,D-TRANSPEPTIDASE YCIB-RELATED"/>
    <property type="match status" value="1"/>
</dbReference>
<proteinExistence type="predicted"/>
<dbReference type="PANTHER" id="PTHR30582">
    <property type="entry name" value="L,D-TRANSPEPTIDASE"/>
    <property type="match status" value="1"/>
</dbReference>
<feature type="active site" description="Proton donor/acceptor" evidence="6">
    <location>
        <position position="228"/>
    </location>
</feature>
<feature type="chain" id="PRO_5045709254" description="L,D-TPase catalytic domain-containing protein" evidence="7">
    <location>
        <begin position="35"/>
        <end position="267"/>
    </location>
</feature>
<keyword evidence="3 6" id="KW-0133">Cell shape</keyword>
<keyword evidence="7" id="KW-0732">Signal</keyword>